<dbReference type="Pfam" id="PF00440">
    <property type="entry name" value="TetR_N"/>
    <property type="match status" value="1"/>
</dbReference>
<dbReference type="PANTHER" id="PTHR30055">
    <property type="entry name" value="HTH-TYPE TRANSCRIPTIONAL REGULATOR RUTR"/>
    <property type="match status" value="1"/>
</dbReference>
<evidence type="ECO:0000256" key="1">
    <source>
        <dbReference type="ARBA" id="ARBA00023125"/>
    </source>
</evidence>
<dbReference type="GO" id="GO:0000976">
    <property type="term" value="F:transcription cis-regulatory region binding"/>
    <property type="evidence" value="ECO:0007669"/>
    <property type="project" value="TreeGrafter"/>
</dbReference>
<dbReference type="SUPFAM" id="SSF46689">
    <property type="entry name" value="Homeodomain-like"/>
    <property type="match status" value="1"/>
</dbReference>
<dbReference type="GO" id="GO:0003700">
    <property type="term" value="F:DNA-binding transcription factor activity"/>
    <property type="evidence" value="ECO:0007669"/>
    <property type="project" value="TreeGrafter"/>
</dbReference>
<keyword evidence="5" id="KW-1185">Reference proteome</keyword>
<dbReference type="PANTHER" id="PTHR30055:SF209">
    <property type="entry name" value="POSSIBLE TRANSCRIPTIONAL REGULATORY PROTEIN (PROBABLY TETR-FAMILY)"/>
    <property type="match status" value="1"/>
</dbReference>
<feature type="DNA-binding region" description="H-T-H motif" evidence="2">
    <location>
        <begin position="29"/>
        <end position="48"/>
    </location>
</feature>
<evidence type="ECO:0000313" key="4">
    <source>
        <dbReference type="EMBL" id="KAA0933834.1"/>
    </source>
</evidence>
<evidence type="ECO:0000259" key="3">
    <source>
        <dbReference type="PROSITE" id="PS50977"/>
    </source>
</evidence>
<dbReference type="InterPro" id="IPR050109">
    <property type="entry name" value="HTH-type_TetR-like_transc_reg"/>
</dbReference>
<dbReference type="InterPro" id="IPR009057">
    <property type="entry name" value="Homeodomain-like_sf"/>
</dbReference>
<feature type="domain" description="HTH tetR-type" evidence="3">
    <location>
        <begin position="6"/>
        <end position="66"/>
    </location>
</feature>
<dbReference type="Proteomes" id="UP000324965">
    <property type="component" value="Unassembled WGS sequence"/>
</dbReference>
<evidence type="ECO:0000313" key="5">
    <source>
        <dbReference type="Proteomes" id="UP000324965"/>
    </source>
</evidence>
<dbReference type="AlphaFoldDB" id="A0A5B0AVS3"/>
<evidence type="ECO:0000256" key="2">
    <source>
        <dbReference type="PROSITE-ProRule" id="PRU00335"/>
    </source>
</evidence>
<sequence>MRVDAARNHARLLDAAARIAQEQGLKHLTMEAVATAAGVGKGTVFRRFGDRTGLLQALLQHSEDTFQAAHLNGSDQAEGRDEAIEQLRAFGVAAIRRYAQELELQTAAEPSPDERYRRAPRRSYHERVSVLLSLAAPEADAELFGHALLGYLEPALLRHLSDQCNLPLQRLERGWLELVSRLTHEATAPHDMT</sequence>
<dbReference type="PRINTS" id="PR00455">
    <property type="entry name" value="HTHTETR"/>
</dbReference>
<dbReference type="Gene3D" id="1.10.357.10">
    <property type="entry name" value="Tetracycline Repressor, domain 2"/>
    <property type="match status" value="1"/>
</dbReference>
<accession>A0A5B0AVS3</accession>
<dbReference type="OrthoDB" id="4542210at2"/>
<name>A0A5B0AVS3_9ACTN</name>
<proteinExistence type="predicted"/>
<gene>
    <name evidence="4" type="ORF">FGF04_19260</name>
</gene>
<dbReference type="InterPro" id="IPR001647">
    <property type="entry name" value="HTH_TetR"/>
</dbReference>
<organism evidence="4 5">
    <name type="scientific">Streptomyces apricus</name>
    <dbReference type="NCBI Taxonomy" id="1828112"/>
    <lineage>
        <taxon>Bacteria</taxon>
        <taxon>Bacillati</taxon>
        <taxon>Actinomycetota</taxon>
        <taxon>Actinomycetes</taxon>
        <taxon>Kitasatosporales</taxon>
        <taxon>Streptomycetaceae</taxon>
        <taxon>Streptomyces</taxon>
    </lineage>
</organism>
<protein>
    <submittedName>
        <fullName evidence="4">TetR/AcrR family transcriptional regulator</fullName>
    </submittedName>
</protein>
<dbReference type="EMBL" id="VDFC01000043">
    <property type="protein sequence ID" value="KAA0933834.1"/>
    <property type="molecule type" value="Genomic_DNA"/>
</dbReference>
<dbReference type="PROSITE" id="PS50977">
    <property type="entry name" value="HTH_TETR_2"/>
    <property type="match status" value="1"/>
</dbReference>
<keyword evidence="1 2" id="KW-0238">DNA-binding</keyword>
<comment type="caution">
    <text evidence="4">The sequence shown here is derived from an EMBL/GenBank/DDBJ whole genome shotgun (WGS) entry which is preliminary data.</text>
</comment>
<reference evidence="4 5" key="1">
    <citation type="submission" date="2019-05" db="EMBL/GenBank/DDBJ databases">
        <authorList>
            <person name="Hariharan J."/>
            <person name="Choudoir M.J."/>
            <person name="Diebold P."/>
            <person name="Panke-Buisse K."/>
            <person name="Buckley D.H."/>
        </authorList>
    </citation>
    <scope>NUCLEOTIDE SEQUENCE [LARGE SCALE GENOMIC DNA]</scope>
    <source>
        <strain evidence="4 5">SUN51</strain>
    </source>
</reference>